<dbReference type="GO" id="GO:0005576">
    <property type="term" value="C:extracellular region"/>
    <property type="evidence" value="ECO:0007669"/>
    <property type="project" value="InterPro"/>
</dbReference>
<protein>
    <recommendedName>
        <fullName evidence="5">Allergen Asp f 4</fullName>
    </recommendedName>
</protein>
<evidence type="ECO:0008006" key="5">
    <source>
        <dbReference type="Google" id="ProtNLM"/>
    </source>
</evidence>
<reference evidence="3" key="2">
    <citation type="submission" date="2023-06" db="EMBL/GenBank/DDBJ databases">
        <authorList>
            <consortium name="Lawrence Berkeley National Laboratory"/>
            <person name="Haridas S."/>
            <person name="Hensen N."/>
            <person name="Bonometti L."/>
            <person name="Westerberg I."/>
            <person name="Brannstrom I.O."/>
            <person name="Guillou S."/>
            <person name="Cros-Aarteil S."/>
            <person name="Calhoun S."/>
            <person name="Kuo A."/>
            <person name="Mondo S."/>
            <person name="Pangilinan J."/>
            <person name="Riley R."/>
            <person name="Labutti K."/>
            <person name="Andreopoulos B."/>
            <person name="Lipzen A."/>
            <person name="Chen C."/>
            <person name="Yanf M."/>
            <person name="Daum C."/>
            <person name="Ng V."/>
            <person name="Clum A."/>
            <person name="Steindorff A."/>
            <person name="Ohm R."/>
            <person name="Martin F."/>
            <person name="Silar P."/>
            <person name="Natvig D."/>
            <person name="Lalanne C."/>
            <person name="Gautier V."/>
            <person name="Ament-Velasquez S.L."/>
            <person name="Kruys A."/>
            <person name="Hutchinson M.I."/>
            <person name="Powell A.J."/>
            <person name="Barry K."/>
            <person name="Miller A.N."/>
            <person name="Grigoriev I.V."/>
            <person name="Debuchy R."/>
            <person name="Gladieux P."/>
            <person name="Thoren M.H."/>
            <person name="Johannesson H."/>
        </authorList>
    </citation>
    <scope>NUCLEOTIDE SEQUENCE</scope>
    <source>
        <strain evidence="3">CBS 118394</strain>
    </source>
</reference>
<reference evidence="3" key="1">
    <citation type="journal article" date="2023" name="Mol. Phylogenet. Evol.">
        <title>Genome-scale phylogeny and comparative genomics of the fungal order Sordariales.</title>
        <authorList>
            <person name="Hensen N."/>
            <person name="Bonometti L."/>
            <person name="Westerberg I."/>
            <person name="Brannstrom I.O."/>
            <person name="Guillou S."/>
            <person name="Cros-Aarteil S."/>
            <person name="Calhoun S."/>
            <person name="Haridas S."/>
            <person name="Kuo A."/>
            <person name="Mondo S."/>
            <person name="Pangilinan J."/>
            <person name="Riley R."/>
            <person name="LaButti K."/>
            <person name="Andreopoulos B."/>
            <person name="Lipzen A."/>
            <person name="Chen C."/>
            <person name="Yan M."/>
            <person name="Daum C."/>
            <person name="Ng V."/>
            <person name="Clum A."/>
            <person name="Steindorff A."/>
            <person name="Ohm R.A."/>
            <person name="Martin F."/>
            <person name="Silar P."/>
            <person name="Natvig D.O."/>
            <person name="Lalanne C."/>
            <person name="Gautier V."/>
            <person name="Ament-Velasquez S.L."/>
            <person name="Kruys A."/>
            <person name="Hutchinson M.I."/>
            <person name="Powell A.J."/>
            <person name="Barry K."/>
            <person name="Miller A.N."/>
            <person name="Grigoriev I.V."/>
            <person name="Debuchy R."/>
            <person name="Gladieux P."/>
            <person name="Hiltunen Thoren M."/>
            <person name="Johannesson H."/>
        </authorList>
    </citation>
    <scope>NUCLEOTIDE SEQUENCE</scope>
    <source>
        <strain evidence="3">CBS 118394</strain>
    </source>
</reference>
<evidence type="ECO:0000256" key="2">
    <source>
        <dbReference type="SAM" id="SignalP"/>
    </source>
</evidence>
<gene>
    <name evidence="3" type="ORF">B0H66DRAFT_542439</name>
</gene>
<dbReference type="EMBL" id="JAUEDM010000001">
    <property type="protein sequence ID" value="KAK3329958.1"/>
    <property type="molecule type" value="Genomic_DNA"/>
</dbReference>
<dbReference type="InterPro" id="IPR038903">
    <property type="entry name" value="Allergen_Asp_f_4"/>
</dbReference>
<dbReference type="PANTHER" id="PTHR42039">
    <property type="entry name" value="PUTATIVE (AFU_ORTHOLOGUE AFUA_3G02940)-RELATED"/>
    <property type="match status" value="1"/>
</dbReference>
<name>A0AAE0MFN5_9PEZI</name>
<dbReference type="AlphaFoldDB" id="A0AAE0MFN5"/>
<comment type="caution">
    <text evidence="3">The sequence shown here is derived from an EMBL/GenBank/DDBJ whole genome shotgun (WGS) entry which is preliminary data.</text>
</comment>
<proteinExistence type="predicted"/>
<dbReference type="Proteomes" id="UP001283341">
    <property type="component" value="Unassembled WGS sequence"/>
</dbReference>
<feature type="chain" id="PRO_5042140918" description="Allergen Asp f 4" evidence="2">
    <location>
        <begin position="18"/>
        <end position="298"/>
    </location>
</feature>
<dbReference type="PANTHER" id="PTHR42039:SF1">
    <property type="entry name" value="PUTATIVE (AFU_ORTHOLOGUE AFUA_3G02940)-RELATED"/>
    <property type="match status" value="1"/>
</dbReference>
<keyword evidence="4" id="KW-1185">Reference proteome</keyword>
<feature type="signal peptide" evidence="2">
    <location>
        <begin position="1"/>
        <end position="17"/>
    </location>
</feature>
<evidence type="ECO:0000313" key="3">
    <source>
        <dbReference type="EMBL" id="KAK3329958.1"/>
    </source>
</evidence>
<organism evidence="3 4">
    <name type="scientific">Apodospora peruviana</name>
    <dbReference type="NCBI Taxonomy" id="516989"/>
    <lineage>
        <taxon>Eukaryota</taxon>
        <taxon>Fungi</taxon>
        <taxon>Dikarya</taxon>
        <taxon>Ascomycota</taxon>
        <taxon>Pezizomycotina</taxon>
        <taxon>Sordariomycetes</taxon>
        <taxon>Sordariomycetidae</taxon>
        <taxon>Sordariales</taxon>
        <taxon>Lasiosphaeriaceae</taxon>
        <taxon>Apodospora</taxon>
    </lineage>
</organism>
<evidence type="ECO:0000256" key="1">
    <source>
        <dbReference type="SAM" id="MobiDB-lite"/>
    </source>
</evidence>
<dbReference type="GO" id="GO:0019863">
    <property type="term" value="F:IgE binding"/>
    <property type="evidence" value="ECO:0007669"/>
    <property type="project" value="InterPro"/>
</dbReference>
<dbReference type="Pfam" id="PF25312">
    <property type="entry name" value="Allergen_Asp_f_4"/>
    <property type="match status" value="1"/>
</dbReference>
<evidence type="ECO:0000313" key="4">
    <source>
        <dbReference type="Proteomes" id="UP001283341"/>
    </source>
</evidence>
<feature type="compositionally biased region" description="Low complexity" evidence="1">
    <location>
        <begin position="51"/>
        <end position="85"/>
    </location>
</feature>
<accession>A0AAE0MFN5</accession>
<sequence length="298" mass="31394">MHISYVVLLAGVLGAAAHPSGHAHLHRSVHEKRAGRPKFYKAIHHSPIPIPTTTSVPEPEPTTAETKAEPTKPAAPTTPATDAAGDAGGDEMIPFCAGKKAKRVTEAQVMYTGNLGECGYNANIMVVPNKIAHHYDYVQTYTNVDSTEYEVSCSNKMGPDGKLTGMFSVNAPQHVKFKLAPGEKKTVVVQANTQAICAFSKGSIPTTPWGQLAGNWVETDSGNTSNGGWSGADCSSLVPQHYNMDVPGCSVCSAGTCSNIFPGGHGVNAYTKGMEELDGIGLNIPAGPYTMDVKVGFH</sequence>
<feature type="region of interest" description="Disordered" evidence="1">
    <location>
        <begin position="49"/>
        <end position="87"/>
    </location>
</feature>
<keyword evidence="2" id="KW-0732">Signal</keyword>